<dbReference type="AlphaFoldDB" id="A0A1F5Q8D2"/>
<dbReference type="Pfam" id="PF00534">
    <property type="entry name" value="Glycos_transf_1"/>
    <property type="match status" value="1"/>
</dbReference>
<evidence type="ECO:0000313" key="2">
    <source>
        <dbReference type="EMBL" id="OGE98386.1"/>
    </source>
</evidence>
<dbReference type="InterPro" id="IPR050194">
    <property type="entry name" value="Glycosyltransferase_grp1"/>
</dbReference>
<accession>A0A1F5Q8D2</accession>
<reference evidence="2 3" key="1">
    <citation type="journal article" date="2016" name="Nat. Commun.">
        <title>Thousands of microbial genomes shed light on interconnected biogeochemical processes in an aquifer system.</title>
        <authorList>
            <person name="Anantharaman K."/>
            <person name="Brown C.T."/>
            <person name="Hug L.A."/>
            <person name="Sharon I."/>
            <person name="Castelle C.J."/>
            <person name="Probst A.J."/>
            <person name="Thomas B.C."/>
            <person name="Singh A."/>
            <person name="Wilkins M.J."/>
            <person name="Karaoz U."/>
            <person name="Brodie E.L."/>
            <person name="Williams K.H."/>
            <person name="Hubbard S.S."/>
            <person name="Banfield J.F."/>
        </authorList>
    </citation>
    <scope>NUCLEOTIDE SEQUENCE [LARGE SCALE GENOMIC DNA]</scope>
</reference>
<dbReference type="Proteomes" id="UP000177235">
    <property type="component" value="Unassembled WGS sequence"/>
</dbReference>
<dbReference type="SUPFAM" id="SSF53756">
    <property type="entry name" value="UDP-Glycosyltransferase/glycogen phosphorylase"/>
    <property type="match status" value="1"/>
</dbReference>
<evidence type="ECO:0000259" key="1">
    <source>
        <dbReference type="Pfam" id="PF00534"/>
    </source>
</evidence>
<comment type="caution">
    <text evidence="2">The sequence shown here is derived from an EMBL/GenBank/DDBJ whole genome shotgun (WGS) entry which is preliminary data.</text>
</comment>
<feature type="domain" description="Glycosyl transferase family 1" evidence="1">
    <location>
        <begin position="8"/>
        <end position="116"/>
    </location>
</feature>
<gene>
    <name evidence="2" type="ORF">A3J05_02300</name>
</gene>
<dbReference type="EMBL" id="MFFF01000034">
    <property type="protein sequence ID" value="OGE98386.1"/>
    <property type="molecule type" value="Genomic_DNA"/>
</dbReference>
<proteinExistence type="predicted"/>
<dbReference type="PANTHER" id="PTHR45947">
    <property type="entry name" value="SULFOQUINOVOSYL TRANSFERASE SQD2"/>
    <property type="match status" value="1"/>
</dbReference>
<organism evidence="2 3">
    <name type="scientific">Candidatus Doudnabacteria bacterium RIFCSPLOWO2_02_FULL_48_13</name>
    <dbReference type="NCBI Taxonomy" id="1817845"/>
    <lineage>
        <taxon>Bacteria</taxon>
        <taxon>Candidatus Doudnaibacteriota</taxon>
    </lineage>
</organism>
<sequence>MQAFNELKLSLKVVGTGTELERLKNMAKSNIDFVGRVSDQELRKLYGGAQAFVFPAVEDAGLMVLEALSCGTPVIGLNMGGTAEFVGDGENGILFQNQTVDDIVAAVRRFRSENFKADVLRRSALPYDRAVFKKKITDFVNHAAAK</sequence>
<dbReference type="GO" id="GO:0016757">
    <property type="term" value="F:glycosyltransferase activity"/>
    <property type="evidence" value="ECO:0007669"/>
    <property type="project" value="InterPro"/>
</dbReference>
<dbReference type="Gene3D" id="3.40.50.2000">
    <property type="entry name" value="Glycogen Phosphorylase B"/>
    <property type="match status" value="1"/>
</dbReference>
<name>A0A1F5Q8D2_9BACT</name>
<dbReference type="InterPro" id="IPR001296">
    <property type="entry name" value="Glyco_trans_1"/>
</dbReference>
<protein>
    <recommendedName>
        <fullName evidence="1">Glycosyl transferase family 1 domain-containing protein</fullName>
    </recommendedName>
</protein>
<evidence type="ECO:0000313" key="3">
    <source>
        <dbReference type="Proteomes" id="UP000177235"/>
    </source>
</evidence>
<dbReference type="PANTHER" id="PTHR45947:SF3">
    <property type="entry name" value="SULFOQUINOVOSYL TRANSFERASE SQD2"/>
    <property type="match status" value="1"/>
</dbReference>